<evidence type="ECO:0000256" key="2">
    <source>
        <dbReference type="ARBA" id="ARBA00022670"/>
    </source>
</evidence>
<dbReference type="InterPro" id="IPR020008">
    <property type="entry name" value="GlyGly_CTERM"/>
</dbReference>
<dbReference type="InterPro" id="IPR001254">
    <property type="entry name" value="Trypsin_dom"/>
</dbReference>
<comment type="similarity">
    <text evidence="1 6">Belongs to the peptidase S1B family.</text>
</comment>
<dbReference type="InterPro" id="IPR051333">
    <property type="entry name" value="CLIP_Serine_Protease"/>
</dbReference>
<name>A0A3A6Q8F2_9VIBR</name>
<evidence type="ECO:0000256" key="3">
    <source>
        <dbReference type="ARBA" id="ARBA00022729"/>
    </source>
</evidence>
<keyword evidence="3 6" id="KW-0732">Signal</keyword>
<keyword evidence="9" id="KW-1185">Reference proteome</keyword>
<dbReference type="InterPro" id="IPR043504">
    <property type="entry name" value="Peptidase_S1_PA_chymotrypsin"/>
</dbReference>
<dbReference type="InterPro" id="IPR008256">
    <property type="entry name" value="Peptidase_S1B"/>
</dbReference>
<dbReference type="EC" id="3.4.21.-" evidence="6"/>
<dbReference type="OrthoDB" id="6266568at2"/>
<evidence type="ECO:0000256" key="5">
    <source>
        <dbReference type="ARBA" id="ARBA00022825"/>
    </source>
</evidence>
<dbReference type="PROSITE" id="PS50240">
    <property type="entry name" value="TRYPSIN_DOM"/>
    <property type="match status" value="1"/>
</dbReference>
<dbReference type="GO" id="GO:0006508">
    <property type="term" value="P:proteolysis"/>
    <property type="evidence" value="ECO:0007669"/>
    <property type="project" value="UniProtKB-KW"/>
</dbReference>
<dbReference type="GO" id="GO:0004252">
    <property type="term" value="F:serine-type endopeptidase activity"/>
    <property type="evidence" value="ECO:0007669"/>
    <property type="project" value="InterPro"/>
</dbReference>
<dbReference type="PROSITE" id="PS00134">
    <property type="entry name" value="TRYPSIN_HIS"/>
    <property type="match status" value="1"/>
</dbReference>
<feature type="signal peptide" evidence="6">
    <location>
        <begin position="1"/>
        <end position="19"/>
    </location>
</feature>
<organism evidence="8 9">
    <name type="scientific">Vibrio sinensis</name>
    <dbReference type="NCBI Taxonomy" id="2302434"/>
    <lineage>
        <taxon>Bacteria</taxon>
        <taxon>Pseudomonadati</taxon>
        <taxon>Pseudomonadota</taxon>
        <taxon>Gammaproteobacteria</taxon>
        <taxon>Vibrionales</taxon>
        <taxon>Vibrionaceae</taxon>
        <taxon>Vibrio</taxon>
    </lineage>
</organism>
<evidence type="ECO:0000259" key="7">
    <source>
        <dbReference type="PROSITE" id="PS50240"/>
    </source>
</evidence>
<keyword evidence="4 6" id="KW-0378">Hydrolase</keyword>
<dbReference type="Gene3D" id="2.40.10.10">
    <property type="entry name" value="Trypsin-like serine proteases"/>
    <property type="match status" value="2"/>
</dbReference>
<sequence length="369" mass="40132">MKKTLWLGTLSLMSFSSLAVMNGTLLDWTQEDGTVFLDNANEARNNYCTGTLIAGTQVLTAAHCGEETEGVDLIDTVHFANNSQVTVTPANITLNPSYENLGDTSRGQDIALYSLPQQADYYKIRFFKDLRSDVFVLNQAMTISGFGWTPKTLHRADFTQTDLSDCPECTSSPNYQINAKVVNASHTAPGDSGAAWINNNNEIIGVHKGSAPFTSGRRETYGTNLHYASDWLLEQVNNWHYPTLADANGKTTITIQSLHPATERVTDAAWGENITLIAEESTCVSMSTSDTIEPYSKCTYVIESNGSEGKLHLTDNAFISINKPKPVTPPEPPVPEITPPVTGDSGGGSFGLLSIVALLGFGIRRRLTR</sequence>
<keyword evidence="5 6" id="KW-0720">Serine protease</keyword>
<proteinExistence type="inferred from homology"/>
<evidence type="ECO:0000256" key="1">
    <source>
        <dbReference type="ARBA" id="ARBA00008764"/>
    </source>
</evidence>
<evidence type="ECO:0000313" key="9">
    <source>
        <dbReference type="Proteomes" id="UP000273252"/>
    </source>
</evidence>
<dbReference type="InterPro" id="IPR009003">
    <property type="entry name" value="Peptidase_S1_PA"/>
</dbReference>
<comment type="caution">
    <text evidence="8">The sequence shown here is derived from an EMBL/GenBank/DDBJ whole genome shotgun (WGS) entry which is preliminary data.</text>
</comment>
<dbReference type="NCBIfam" id="TIGR03501">
    <property type="entry name" value="GlyGly_CTERM"/>
    <property type="match status" value="1"/>
</dbReference>
<dbReference type="SUPFAM" id="SSF50494">
    <property type="entry name" value="Trypsin-like serine proteases"/>
    <property type="match status" value="1"/>
</dbReference>
<evidence type="ECO:0000256" key="6">
    <source>
        <dbReference type="RuleBase" id="RU004296"/>
    </source>
</evidence>
<evidence type="ECO:0000313" key="8">
    <source>
        <dbReference type="EMBL" id="RJX65868.1"/>
    </source>
</evidence>
<keyword evidence="2 6" id="KW-0645">Protease</keyword>
<dbReference type="EMBL" id="QVMU01000031">
    <property type="protein sequence ID" value="RJX65868.1"/>
    <property type="molecule type" value="Genomic_DNA"/>
</dbReference>
<feature type="domain" description="Peptidase S1" evidence="7">
    <location>
        <begin position="20"/>
        <end position="237"/>
    </location>
</feature>
<feature type="chain" id="PRO_5017103888" description="Serine protease" evidence="6">
    <location>
        <begin position="20"/>
        <end position="369"/>
    </location>
</feature>
<dbReference type="Pfam" id="PF00089">
    <property type="entry name" value="Trypsin"/>
    <property type="match status" value="1"/>
</dbReference>
<accession>A0A3A6Q8F2</accession>
<dbReference type="PRINTS" id="PR00839">
    <property type="entry name" value="V8PROTEASE"/>
</dbReference>
<reference evidence="8 9" key="1">
    <citation type="submission" date="2018-08" db="EMBL/GenBank/DDBJ databases">
        <title>Vibrio isolated from the Eastern China Marginal Seas.</title>
        <authorList>
            <person name="Li Y."/>
        </authorList>
    </citation>
    <scope>NUCLEOTIDE SEQUENCE [LARGE SCALE GENOMIC DNA]</scope>
    <source>
        <strain evidence="8 9">BEI233</strain>
    </source>
</reference>
<dbReference type="AlphaFoldDB" id="A0A3A6Q8F2"/>
<protein>
    <recommendedName>
        <fullName evidence="6">Serine protease</fullName>
        <ecNumber evidence="6">3.4.21.-</ecNumber>
    </recommendedName>
</protein>
<dbReference type="Proteomes" id="UP000273252">
    <property type="component" value="Unassembled WGS sequence"/>
</dbReference>
<evidence type="ECO:0000256" key="4">
    <source>
        <dbReference type="ARBA" id="ARBA00022801"/>
    </source>
</evidence>
<dbReference type="InterPro" id="IPR018114">
    <property type="entry name" value="TRYPSIN_HIS"/>
</dbReference>
<dbReference type="PANTHER" id="PTHR24260:SF136">
    <property type="entry name" value="GH08193P-RELATED"/>
    <property type="match status" value="1"/>
</dbReference>
<dbReference type="PANTHER" id="PTHR24260">
    <property type="match status" value="1"/>
</dbReference>
<dbReference type="SMART" id="SM00020">
    <property type="entry name" value="Tryp_SPc"/>
    <property type="match status" value="1"/>
</dbReference>
<dbReference type="RefSeq" id="WP_120034994.1">
    <property type="nucleotide sequence ID" value="NZ_QVMU01000031.1"/>
</dbReference>
<gene>
    <name evidence="8" type="ORF">DZ860_21145</name>
</gene>